<dbReference type="OrthoDB" id="2021064at2759"/>
<dbReference type="GeneID" id="107763631"/>
<protein>
    <submittedName>
        <fullName evidence="9">Probable WRKY transcription factor 38 isoform X1</fullName>
    </submittedName>
    <submittedName>
        <fullName evidence="9">WRKY DNA-binding transcription factor 70</fullName>
    </submittedName>
</protein>
<gene>
    <name evidence="9" type="primary">LOC107763631</name>
</gene>
<dbReference type="STRING" id="4097.A0A1S3XCH7"/>
<evidence type="ECO:0000256" key="6">
    <source>
        <dbReference type="SAM" id="MobiDB-lite"/>
    </source>
</evidence>
<dbReference type="AlphaFoldDB" id="A0A1S3XCH7"/>
<dbReference type="PANTHER" id="PTHR31282">
    <property type="entry name" value="WRKY TRANSCRIPTION FACTOR 21-RELATED"/>
    <property type="match status" value="1"/>
</dbReference>
<keyword evidence="4" id="KW-0804">Transcription</keyword>
<dbReference type="SMR" id="A0A1S3XCH7"/>
<evidence type="ECO:0000256" key="1">
    <source>
        <dbReference type="ARBA" id="ARBA00004123"/>
    </source>
</evidence>
<dbReference type="InterPro" id="IPR003657">
    <property type="entry name" value="WRKY_dom"/>
</dbReference>
<keyword evidence="8" id="KW-1185">Reference proteome</keyword>
<dbReference type="Gene3D" id="2.20.25.80">
    <property type="entry name" value="WRKY domain"/>
    <property type="match status" value="1"/>
</dbReference>
<evidence type="ECO:0000256" key="4">
    <source>
        <dbReference type="ARBA" id="ARBA00023163"/>
    </source>
</evidence>
<evidence type="ECO:0000256" key="3">
    <source>
        <dbReference type="ARBA" id="ARBA00023125"/>
    </source>
</evidence>
<keyword evidence="2" id="KW-0805">Transcription regulation</keyword>
<dbReference type="PROSITE" id="PS50811">
    <property type="entry name" value="WRKY"/>
    <property type="match status" value="1"/>
</dbReference>
<dbReference type="GO" id="GO:1900457">
    <property type="term" value="P:regulation of brassinosteroid mediated signaling pathway"/>
    <property type="evidence" value="ECO:0000318"/>
    <property type="project" value="GO_Central"/>
</dbReference>
<dbReference type="GO" id="GO:0005634">
    <property type="term" value="C:nucleus"/>
    <property type="evidence" value="ECO:0000318"/>
    <property type="project" value="GO_Central"/>
</dbReference>
<dbReference type="KEGG" id="nta:107763631"/>
<dbReference type="InterPro" id="IPR044810">
    <property type="entry name" value="WRKY_plant"/>
</dbReference>
<evidence type="ECO:0000313" key="8">
    <source>
        <dbReference type="Proteomes" id="UP000790787"/>
    </source>
</evidence>
<evidence type="ECO:0000256" key="2">
    <source>
        <dbReference type="ARBA" id="ARBA00023015"/>
    </source>
</evidence>
<accession>A0A1S3XCH7</accession>
<dbReference type="GO" id="GO:0000976">
    <property type="term" value="F:transcription cis-regulatory region binding"/>
    <property type="evidence" value="ECO:0000318"/>
    <property type="project" value="GO_Central"/>
</dbReference>
<dbReference type="GO" id="GO:0003700">
    <property type="term" value="F:DNA-binding transcription factor activity"/>
    <property type="evidence" value="ECO:0000318"/>
    <property type="project" value="GO_Central"/>
</dbReference>
<feature type="domain" description="WRKY" evidence="7">
    <location>
        <begin position="99"/>
        <end position="136"/>
    </location>
</feature>
<dbReference type="GO" id="GO:0009862">
    <property type="term" value="P:systemic acquired resistance, salicylic acid mediated signaling pathway"/>
    <property type="evidence" value="ECO:0000318"/>
    <property type="project" value="GO_Central"/>
</dbReference>
<evidence type="ECO:0000259" key="7">
    <source>
        <dbReference type="PROSITE" id="PS50811"/>
    </source>
</evidence>
<dbReference type="GO" id="GO:0042742">
    <property type="term" value="P:defense response to bacterium"/>
    <property type="evidence" value="ECO:0000318"/>
    <property type="project" value="GO_Central"/>
</dbReference>
<dbReference type="RefSeq" id="XP_016437607.1">
    <property type="nucleotide sequence ID" value="XM_016582121.2"/>
</dbReference>
<dbReference type="Proteomes" id="UP000790787">
    <property type="component" value="Chromosome 11"/>
</dbReference>
<reference evidence="9" key="2">
    <citation type="submission" date="2025-08" db="UniProtKB">
        <authorList>
            <consortium name="RefSeq"/>
        </authorList>
    </citation>
    <scope>IDENTIFICATION</scope>
    <source>
        <tissue evidence="9">Leaf</tissue>
    </source>
</reference>
<dbReference type="PaxDb" id="4097-A0A1S3XCH7"/>
<name>A0A1S3XCH7_TOBAC</name>
<sequence length="246" mass="28422">MENFESPRTARKRLIKELIQGKEFVVQLQTLLQQPLAGDHQADSAHDLILKIWASFTDALSELTAFPRSKGSKDFGSEFRKKDKLQVEKNQSGRCYWRRCYYRCTYKYDQECQATKRIQRIKEDPIIYQTTYFGHHICKRSQKEPQRQITITPESSVVMREYPPFETNPNVPCKKDQPPSSDNPTTKEEDEESKEQTDSNIWKDFMVSSPSVPAIMAADDISTSLPGLYIDGIFGDFHFAAVTEFS</sequence>
<dbReference type="SUPFAM" id="SSF118290">
    <property type="entry name" value="WRKY DNA-binding domain"/>
    <property type="match status" value="1"/>
</dbReference>
<evidence type="ECO:0000256" key="5">
    <source>
        <dbReference type="ARBA" id="ARBA00023242"/>
    </source>
</evidence>
<dbReference type="SMART" id="SM00774">
    <property type="entry name" value="WRKY"/>
    <property type="match status" value="1"/>
</dbReference>
<dbReference type="GO" id="GO:0006355">
    <property type="term" value="P:regulation of DNA-templated transcription"/>
    <property type="evidence" value="ECO:0000318"/>
    <property type="project" value="GO_Central"/>
</dbReference>
<comment type="subcellular location">
    <subcellularLocation>
        <location evidence="1">Nucleus</location>
    </subcellularLocation>
</comment>
<feature type="region of interest" description="Disordered" evidence="6">
    <location>
        <begin position="143"/>
        <end position="201"/>
    </location>
</feature>
<evidence type="ECO:0000313" key="9">
    <source>
        <dbReference type="RefSeq" id="XP_016437607.1"/>
    </source>
</evidence>
<dbReference type="InterPro" id="IPR036576">
    <property type="entry name" value="WRKY_dom_sf"/>
</dbReference>
<keyword evidence="3 9" id="KW-0238">DNA-binding</keyword>
<organism evidence="8 9">
    <name type="scientific">Nicotiana tabacum</name>
    <name type="common">Common tobacco</name>
    <dbReference type="NCBI Taxonomy" id="4097"/>
    <lineage>
        <taxon>Eukaryota</taxon>
        <taxon>Viridiplantae</taxon>
        <taxon>Streptophyta</taxon>
        <taxon>Embryophyta</taxon>
        <taxon>Tracheophyta</taxon>
        <taxon>Spermatophyta</taxon>
        <taxon>Magnoliopsida</taxon>
        <taxon>eudicotyledons</taxon>
        <taxon>Gunneridae</taxon>
        <taxon>Pentapetalae</taxon>
        <taxon>asterids</taxon>
        <taxon>lamiids</taxon>
        <taxon>Solanales</taxon>
        <taxon>Solanaceae</taxon>
        <taxon>Nicotianoideae</taxon>
        <taxon>Nicotianeae</taxon>
        <taxon>Nicotiana</taxon>
    </lineage>
</organism>
<proteinExistence type="predicted"/>
<reference evidence="8" key="1">
    <citation type="journal article" date="2014" name="Nat. Commun.">
        <title>The tobacco genome sequence and its comparison with those of tomato and potato.</title>
        <authorList>
            <person name="Sierro N."/>
            <person name="Battey J.N."/>
            <person name="Ouadi S."/>
            <person name="Bakaher N."/>
            <person name="Bovet L."/>
            <person name="Willig A."/>
            <person name="Goepfert S."/>
            <person name="Peitsch M.C."/>
            <person name="Ivanov N.V."/>
        </authorList>
    </citation>
    <scope>NUCLEOTIDE SEQUENCE [LARGE SCALE GENOMIC DNA]</scope>
</reference>
<dbReference type="RefSeq" id="XP_016437607.1">
    <property type="nucleotide sequence ID" value="XM_016582121.1"/>
</dbReference>
<keyword evidence="5" id="KW-0539">Nucleus</keyword>
<dbReference type="Pfam" id="PF03106">
    <property type="entry name" value="WRKY"/>
    <property type="match status" value="1"/>
</dbReference>